<evidence type="ECO:0000313" key="2">
    <source>
        <dbReference type="Proteomes" id="UP000001471"/>
    </source>
</evidence>
<dbReference type="InParanoid" id="B2WDC2"/>
<reference evidence="2" key="1">
    <citation type="journal article" date="2013" name="G3 (Bethesda)">
        <title>Comparative genomics of a plant-pathogenic fungus, Pyrenophora tritici-repentis, reveals transduplication and the impact of repeat elements on pathogenicity and population divergence.</title>
        <authorList>
            <person name="Manning V.A."/>
            <person name="Pandelova I."/>
            <person name="Dhillon B."/>
            <person name="Wilhelm L.J."/>
            <person name="Goodwin S.B."/>
            <person name="Berlin A.M."/>
            <person name="Figueroa M."/>
            <person name="Freitag M."/>
            <person name="Hane J.K."/>
            <person name="Henrissat B."/>
            <person name="Holman W.H."/>
            <person name="Kodira C.D."/>
            <person name="Martin J."/>
            <person name="Oliver R.P."/>
            <person name="Robbertse B."/>
            <person name="Schackwitz W."/>
            <person name="Schwartz D.C."/>
            <person name="Spatafora J.W."/>
            <person name="Turgeon B.G."/>
            <person name="Yandava C."/>
            <person name="Young S."/>
            <person name="Zhou S."/>
            <person name="Zeng Q."/>
            <person name="Grigoriev I.V."/>
            <person name="Ma L.-J."/>
            <person name="Ciuffetti L.M."/>
        </authorList>
    </citation>
    <scope>NUCLEOTIDE SEQUENCE [LARGE SCALE GENOMIC DNA]</scope>
    <source>
        <strain evidence="2">Pt-1C-BFP</strain>
    </source>
</reference>
<dbReference type="Proteomes" id="UP000001471">
    <property type="component" value="Unassembled WGS sequence"/>
</dbReference>
<dbReference type="HOGENOM" id="CLU_2623197_0_0_1"/>
<sequence>MNISGYIPTFSSFWKYFGREKAAEWQKEKHPKMSLMIRKRYRDFMRCNGQSSNHIDVLENDLDVKKNSEGESYRARVV</sequence>
<dbReference type="EMBL" id="DS231622">
    <property type="protein sequence ID" value="EDU50900.1"/>
    <property type="molecule type" value="Genomic_DNA"/>
</dbReference>
<organism evidence="1 2">
    <name type="scientific">Pyrenophora tritici-repentis (strain Pt-1C-BFP)</name>
    <name type="common">Wheat tan spot fungus</name>
    <name type="synonym">Drechslera tritici-repentis</name>
    <dbReference type="NCBI Taxonomy" id="426418"/>
    <lineage>
        <taxon>Eukaryota</taxon>
        <taxon>Fungi</taxon>
        <taxon>Dikarya</taxon>
        <taxon>Ascomycota</taxon>
        <taxon>Pezizomycotina</taxon>
        <taxon>Dothideomycetes</taxon>
        <taxon>Pleosporomycetidae</taxon>
        <taxon>Pleosporales</taxon>
        <taxon>Pleosporineae</taxon>
        <taxon>Pleosporaceae</taxon>
        <taxon>Pyrenophora</taxon>
    </lineage>
</organism>
<dbReference type="AlphaFoldDB" id="B2WDC2"/>
<gene>
    <name evidence="1" type="ORF">PTRG_07981</name>
</gene>
<accession>B2WDC2</accession>
<protein>
    <submittedName>
        <fullName evidence="1">Uncharacterized protein</fullName>
    </submittedName>
</protein>
<evidence type="ECO:0000313" key="1">
    <source>
        <dbReference type="EMBL" id="EDU50900.1"/>
    </source>
</evidence>
<name>B2WDC2_PYRTR</name>
<proteinExistence type="predicted"/>